<sequence>MYDGVGNEEEKCVKFVNGLRLEIKQVFNYQGITHYHELVNKCRVYDEGNRVRVTHYKSGGPMRNHNKFGSSSKAKPYTKSVGNSSSKVNNQDYVQQTSQASQISRGGSVGSVPHNHCFNCGKPGHREIECRIPRAITCYNC</sequence>
<dbReference type="Gramene" id="C.cajan_38552.t">
    <property type="protein sequence ID" value="C.cajan_38552.t.cds1"/>
    <property type="gene ID" value="C.cajan_38552"/>
</dbReference>
<feature type="region of interest" description="Disordered" evidence="2">
    <location>
        <begin position="56"/>
        <end position="88"/>
    </location>
</feature>
<reference evidence="4" key="1">
    <citation type="journal article" date="2012" name="Nat. Biotechnol.">
        <title>Draft genome sequence of pigeonpea (Cajanus cajan), an orphan legume crop of resource-poor farmers.</title>
        <authorList>
            <person name="Varshney R.K."/>
            <person name="Chen W."/>
            <person name="Li Y."/>
            <person name="Bharti A.K."/>
            <person name="Saxena R.K."/>
            <person name="Schlueter J.A."/>
            <person name="Donoghue M.T."/>
            <person name="Azam S."/>
            <person name="Fan G."/>
            <person name="Whaley A.M."/>
            <person name="Farmer A.D."/>
            <person name="Sheridan J."/>
            <person name="Iwata A."/>
            <person name="Tuteja R."/>
            <person name="Penmetsa R.V."/>
            <person name="Wu W."/>
            <person name="Upadhyaya H.D."/>
            <person name="Yang S.P."/>
            <person name="Shah T."/>
            <person name="Saxena K.B."/>
            <person name="Michael T."/>
            <person name="McCombie W.R."/>
            <person name="Yang B."/>
            <person name="Zhang G."/>
            <person name="Yang H."/>
            <person name="Wang J."/>
            <person name="Spillane C."/>
            <person name="Cook D.R."/>
            <person name="May G.D."/>
            <person name="Xu X."/>
            <person name="Jackson S.A."/>
        </authorList>
    </citation>
    <scope>NUCLEOTIDE SEQUENCE [LARGE SCALE GENOMIC DNA]</scope>
</reference>
<evidence type="ECO:0000256" key="1">
    <source>
        <dbReference type="PROSITE-ProRule" id="PRU00047"/>
    </source>
</evidence>
<evidence type="ECO:0000313" key="4">
    <source>
        <dbReference type="EMBL" id="KYP35488.1"/>
    </source>
</evidence>
<dbReference type="GO" id="GO:0003676">
    <property type="term" value="F:nucleic acid binding"/>
    <property type="evidence" value="ECO:0007669"/>
    <property type="project" value="InterPro"/>
</dbReference>
<name>A0A151QYQ4_CAJCA</name>
<dbReference type="EMBL" id="KQ484375">
    <property type="protein sequence ID" value="KYP35488.1"/>
    <property type="molecule type" value="Genomic_DNA"/>
</dbReference>
<keyword evidence="1" id="KW-0862">Zinc</keyword>
<proteinExistence type="predicted"/>
<gene>
    <name evidence="4" type="ORF">KK1_043487</name>
</gene>
<keyword evidence="5" id="KW-1185">Reference proteome</keyword>
<dbReference type="Pfam" id="PF00098">
    <property type="entry name" value="zf-CCHC"/>
    <property type="match status" value="1"/>
</dbReference>
<accession>A0A151QYQ4</accession>
<dbReference type="GO" id="GO:0008270">
    <property type="term" value="F:zinc ion binding"/>
    <property type="evidence" value="ECO:0007669"/>
    <property type="project" value="UniProtKB-KW"/>
</dbReference>
<dbReference type="InterPro" id="IPR001878">
    <property type="entry name" value="Znf_CCHC"/>
</dbReference>
<dbReference type="PROSITE" id="PS50158">
    <property type="entry name" value="ZF_CCHC"/>
    <property type="match status" value="1"/>
</dbReference>
<dbReference type="InterPro" id="IPR036875">
    <property type="entry name" value="Znf_CCHC_sf"/>
</dbReference>
<feature type="compositionally biased region" description="Low complexity" evidence="2">
    <location>
        <begin position="79"/>
        <end position="88"/>
    </location>
</feature>
<feature type="domain" description="CCHC-type" evidence="3">
    <location>
        <begin position="117"/>
        <end position="131"/>
    </location>
</feature>
<dbReference type="AlphaFoldDB" id="A0A151QYQ4"/>
<keyword evidence="1" id="KW-0863">Zinc-finger</keyword>
<evidence type="ECO:0000259" key="3">
    <source>
        <dbReference type="PROSITE" id="PS50158"/>
    </source>
</evidence>
<dbReference type="Proteomes" id="UP000075243">
    <property type="component" value="Unassembled WGS sequence"/>
</dbReference>
<evidence type="ECO:0000313" key="5">
    <source>
        <dbReference type="Proteomes" id="UP000075243"/>
    </source>
</evidence>
<dbReference type="SUPFAM" id="SSF57756">
    <property type="entry name" value="Retrovirus zinc finger-like domains"/>
    <property type="match status" value="1"/>
</dbReference>
<keyword evidence="1" id="KW-0479">Metal-binding</keyword>
<dbReference type="Gene3D" id="4.10.60.10">
    <property type="entry name" value="Zinc finger, CCHC-type"/>
    <property type="match status" value="1"/>
</dbReference>
<protein>
    <recommendedName>
        <fullName evidence="3">CCHC-type domain-containing protein</fullName>
    </recommendedName>
</protein>
<evidence type="ECO:0000256" key="2">
    <source>
        <dbReference type="SAM" id="MobiDB-lite"/>
    </source>
</evidence>
<organism evidence="4 5">
    <name type="scientific">Cajanus cajan</name>
    <name type="common">Pigeon pea</name>
    <name type="synonym">Cajanus indicus</name>
    <dbReference type="NCBI Taxonomy" id="3821"/>
    <lineage>
        <taxon>Eukaryota</taxon>
        <taxon>Viridiplantae</taxon>
        <taxon>Streptophyta</taxon>
        <taxon>Embryophyta</taxon>
        <taxon>Tracheophyta</taxon>
        <taxon>Spermatophyta</taxon>
        <taxon>Magnoliopsida</taxon>
        <taxon>eudicotyledons</taxon>
        <taxon>Gunneridae</taxon>
        <taxon>Pentapetalae</taxon>
        <taxon>rosids</taxon>
        <taxon>fabids</taxon>
        <taxon>Fabales</taxon>
        <taxon>Fabaceae</taxon>
        <taxon>Papilionoideae</taxon>
        <taxon>50 kb inversion clade</taxon>
        <taxon>NPAAA clade</taxon>
        <taxon>indigoferoid/millettioid clade</taxon>
        <taxon>Phaseoleae</taxon>
        <taxon>Cajanus</taxon>
    </lineage>
</organism>